<evidence type="ECO:0000313" key="3">
    <source>
        <dbReference type="Proteomes" id="UP000829354"/>
    </source>
</evidence>
<sequence>MEFWFKTEPARSQSSTASSATRNGSRSNYHEVHIATIHLEEIDKEELLSRMLHAKKLRKPEDDALLFLDQLSGFCVLETLESNVMSQEKQLTEGDVVWAKRYVGVLIHRLGDGIWKVKWLALLATTTFGECDENIFAFHKDDEMPQPVGLPEHYHRNAVGIAREYLRLRNTEWGSEAKRIVSPEFVELTGLVRHYDPDVYYDALESLESLDAYEFVDAHRVCNCYEPKKESIVARMASWTSSWLQ</sequence>
<name>A0AAE9FC97_CAEBR</name>
<evidence type="ECO:0000256" key="1">
    <source>
        <dbReference type="SAM" id="MobiDB-lite"/>
    </source>
</evidence>
<dbReference type="Proteomes" id="UP000829354">
    <property type="component" value="Chromosome X"/>
</dbReference>
<dbReference type="AlphaFoldDB" id="A0AAE9FC97"/>
<protein>
    <submittedName>
        <fullName evidence="2">Uncharacterized protein</fullName>
    </submittedName>
</protein>
<feature type="compositionally biased region" description="Low complexity" evidence="1">
    <location>
        <begin position="10"/>
        <end position="22"/>
    </location>
</feature>
<organism evidence="2 3">
    <name type="scientific">Caenorhabditis briggsae</name>
    <dbReference type="NCBI Taxonomy" id="6238"/>
    <lineage>
        <taxon>Eukaryota</taxon>
        <taxon>Metazoa</taxon>
        <taxon>Ecdysozoa</taxon>
        <taxon>Nematoda</taxon>
        <taxon>Chromadorea</taxon>
        <taxon>Rhabditida</taxon>
        <taxon>Rhabditina</taxon>
        <taxon>Rhabditomorpha</taxon>
        <taxon>Rhabditoidea</taxon>
        <taxon>Rhabditidae</taxon>
        <taxon>Peloderinae</taxon>
        <taxon>Caenorhabditis</taxon>
    </lineage>
</organism>
<dbReference type="EMBL" id="CP092625">
    <property type="protein sequence ID" value="UMM40055.1"/>
    <property type="molecule type" value="Genomic_DNA"/>
</dbReference>
<reference evidence="2 3" key="1">
    <citation type="submission" date="2022-04" db="EMBL/GenBank/DDBJ databases">
        <title>Chromosome-level reference genomes for two strains of Caenorhabditis briggsae: an improved platform for comparative genomics.</title>
        <authorList>
            <person name="Stevens L."/>
            <person name="Andersen E."/>
        </authorList>
    </citation>
    <scope>NUCLEOTIDE SEQUENCE [LARGE SCALE GENOMIC DNA]</scope>
    <source>
        <strain evidence="2">VX34</strain>
        <tissue evidence="2">Whole-organism</tissue>
    </source>
</reference>
<keyword evidence="3" id="KW-1185">Reference proteome</keyword>
<evidence type="ECO:0000313" key="2">
    <source>
        <dbReference type="EMBL" id="UMM40055.1"/>
    </source>
</evidence>
<accession>A0AAE9FC97</accession>
<gene>
    <name evidence="2" type="ORF">L5515_016834</name>
</gene>
<feature type="region of interest" description="Disordered" evidence="1">
    <location>
        <begin position="1"/>
        <end position="24"/>
    </location>
</feature>
<proteinExistence type="predicted"/>